<feature type="domain" description="Cation/H(+) antiporter central" evidence="13">
    <location>
        <begin position="464"/>
        <end position="601"/>
    </location>
</feature>
<feature type="transmembrane region" description="Helical" evidence="11">
    <location>
        <begin position="205"/>
        <end position="223"/>
    </location>
</feature>
<feature type="transmembrane region" description="Helical" evidence="11">
    <location>
        <begin position="299"/>
        <end position="317"/>
    </location>
</feature>
<keyword evidence="4 11" id="KW-0812">Transmembrane</keyword>
<feature type="region of interest" description="Disordered" evidence="10">
    <location>
        <begin position="653"/>
        <end position="673"/>
    </location>
</feature>
<evidence type="ECO:0000256" key="11">
    <source>
        <dbReference type="SAM" id="Phobius"/>
    </source>
</evidence>
<evidence type="ECO:0000256" key="9">
    <source>
        <dbReference type="ARBA" id="ARBA00038341"/>
    </source>
</evidence>
<keyword evidence="5" id="KW-0630">Potassium</keyword>
<feature type="compositionally biased region" description="Polar residues" evidence="10">
    <location>
        <begin position="653"/>
        <end position="666"/>
    </location>
</feature>
<evidence type="ECO:0008006" key="16">
    <source>
        <dbReference type="Google" id="ProtNLM"/>
    </source>
</evidence>
<dbReference type="InterPro" id="IPR038770">
    <property type="entry name" value="Na+/solute_symporter_sf"/>
</dbReference>
<evidence type="ECO:0000313" key="14">
    <source>
        <dbReference type="EMBL" id="KAG9456468.1"/>
    </source>
</evidence>
<feature type="transmembrane region" description="Helical" evidence="11">
    <location>
        <begin position="135"/>
        <end position="156"/>
    </location>
</feature>
<dbReference type="GO" id="GO:0016020">
    <property type="term" value="C:membrane"/>
    <property type="evidence" value="ECO:0007669"/>
    <property type="project" value="UniProtKB-SubCell"/>
</dbReference>
<dbReference type="GO" id="GO:0015297">
    <property type="term" value="F:antiporter activity"/>
    <property type="evidence" value="ECO:0007669"/>
    <property type="project" value="InterPro"/>
</dbReference>
<keyword evidence="15" id="KW-1185">Reference proteome</keyword>
<evidence type="ECO:0000256" key="8">
    <source>
        <dbReference type="ARBA" id="ARBA00023136"/>
    </source>
</evidence>
<gene>
    <name evidence="14" type="ORF">H6P81_000976</name>
</gene>
<keyword evidence="3" id="KW-0633">Potassium transport</keyword>
<feature type="transmembrane region" description="Helical" evidence="11">
    <location>
        <begin position="244"/>
        <end position="263"/>
    </location>
</feature>
<comment type="caution">
    <text evidence="14">The sequence shown here is derived from an EMBL/GenBank/DDBJ whole genome shotgun (WGS) entry which is preliminary data.</text>
</comment>
<comment type="similarity">
    <text evidence="9">Belongs to the monovalent cation:proton antiporter 2 (CPA2) transporter (TC 2.A.37) family. CHX (TC 2.A.37.4) subfamily.</text>
</comment>
<keyword evidence="8 11" id="KW-0472">Membrane</keyword>
<evidence type="ECO:0000256" key="7">
    <source>
        <dbReference type="ARBA" id="ARBA00023065"/>
    </source>
</evidence>
<feature type="transmembrane region" description="Helical" evidence="11">
    <location>
        <begin position="20"/>
        <end position="39"/>
    </location>
</feature>
<dbReference type="Pfam" id="PF00999">
    <property type="entry name" value="Na_H_Exchanger"/>
    <property type="match status" value="1"/>
</dbReference>
<evidence type="ECO:0000256" key="1">
    <source>
        <dbReference type="ARBA" id="ARBA00004141"/>
    </source>
</evidence>
<feature type="transmembrane region" description="Helical" evidence="11">
    <location>
        <begin position="102"/>
        <end position="123"/>
    </location>
</feature>
<protein>
    <recommendedName>
        <fullName evidence="16">Cation/H+ exchanger domain-containing protein</fullName>
    </recommendedName>
</protein>
<feature type="transmembrane region" description="Helical" evidence="11">
    <location>
        <begin position="168"/>
        <end position="190"/>
    </location>
</feature>
<dbReference type="Proteomes" id="UP000825729">
    <property type="component" value="Unassembled WGS sequence"/>
</dbReference>
<comment type="subcellular location">
    <subcellularLocation>
        <location evidence="1">Membrane</location>
        <topology evidence="1">Multi-pass membrane protein</topology>
    </subcellularLocation>
</comment>
<keyword evidence="2" id="KW-0813">Transport</keyword>
<dbReference type="PANTHER" id="PTHR32468:SF145">
    <property type="entry name" value="CATION_H(+) ANTIPORTER 28"/>
    <property type="match status" value="1"/>
</dbReference>
<dbReference type="Pfam" id="PF23256">
    <property type="entry name" value="CHX17_2nd"/>
    <property type="match status" value="1"/>
</dbReference>
<evidence type="ECO:0000256" key="10">
    <source>
        <dbReference type="SAM" id="MobiDB-lite"/>
    </source>
</evidence>
<evidence type="ECO:0000256" key="2">
    <source>
        <dbReference type="ARBA" id="ARBA00022448"/>
    </source>
</evidence>
<reference evidence="14 15" key="1">
    <citation type="submission" date="2021-07" db="EMBL/GenBank/DDBJ databases">
        <title>The Aristolochia fimbriata genome: insights into angiosperm evolution, floral development and chemical biosynthesis.</title>
        <authorList>
            <person name="Jiao Y."/>
        </authorList>
    </citation>
    <scope>NUCLEOTIDE SEQUENCE [LARGE SCALE GENOMIC DNA]</scope>
    <source>
        <strain evidence="14">IBCAS-2021</strain>
        <tissue evidence="14">Leaf</tissue>
    </source>
</reference>
<evidence type="ECO:0000256" key="6">
    <source>
        <dbReference type="ARBA" id="ARBA00022989"/>
    </source>
</evidence>
<keyword evidence="7" id="KW-0406">Ion transport</keyword>
<feature type="transmembrane region" description="Helical" evidence="11">
    <location>
        <begin position="338"/>
        <end position="364"/>
    </location>
</feature>
<dbReference type="EMBL" id="JAINDJ010000002">
    <property type="protein sequence ID" value="KAG9456468.1"/>
    <property type="molecule type" value="Genomic_DNA"/>
</dbReference>
<keyword evidence="6 11" id="KW-1133">Transmembrane helix</keyword>
<evidence type="ECO:0000256" key="3">
    <source>
        <dbReference type="ARBA" id="ARBA00022538"/>
    </source>
</evidence>
<sequence length="788" mass="85774">MASSAMSDDCYHDYAGNFMAFFVSIVAILFGSRVVHFFLKYLGQPRLVGMVLGNTRLINLLDPKLPRVARMVGDIGVMGHFFVLGLGMEPRTLIQTRPSREAVLSTAGIVGTFVIIICIHSVTLKGLGAGDTVKYIISLGLSLSNTSSTLLTRIITDLKIGKSEIGRLAVNAAVHNDMATMTSMVLYLALQSNIVGRDILFDPDRSFVVAMLLFLQTWFLRNTGRRCIDWINDRNPDGRPMNGCHLLATVLFVFALCCCSPFMGYNGAPNAFLIGLTLPSEGRLSRTLLRKINTCLTDFIFPFYYAFAGSALNLGSWKGWVSLRDLSVLLFLAMGGKVIGTVVVAVPMGFGFLEAICLGLLLNVKGHYNILAAVNAYEVGVSDATAFLINVTTVLLTIVYIPLVAVVIVWRARKLQGGRPQMALQLHNPSSELRVMTCLHDPQYVPSLIKFLEATRGAPLSPGLVVYAVDLVELTSRTAATLTYGRGIDAVDVSDEAIVEMRGQVTAAFNAFLSDNGDGISLRRLLIVSPFNTMHLDICNAVQDAVTPLVILPFHKQQRVDGTMDEGNHELRAVNRKVLQHAPCSVGILVDRGLAVANTVSFSIEYLQVAVVFIGGPDDREALCYAGRLADSPGVKLTAIRFILEHEQSAVATASSSPADDNANNTSERRLISPPPDVHLDDQCFSDFYDRHVNNGRAYYMEQYIPGAAEIFSVLHALEGQFNLFVVGRGGSHLTDGMGSWEECPELGPLGDNLASSDFSITASVLIIQQHNPETRDDDSNIDDFPLG</sequence>
<dbReference type="InterPro" id="IPR050794">
    <property type="entry name" value="CPA2_transporter"/>
</dbReference>
<dbReference type="GO" id="GO:0006813">
    <property type="term" value="P:potassium ion transport"/>
    <property type="evidence" value="ECO:0007669"/>
    <property type="project" value="UniProtKB-KW"/>
</dbReference>
<dbReference type="GO" id="GO:0006885">
    <property type="term" value="P:regulation of pH"/>
    <property type="evidence" value="ECO:0007669"/>
    <property type="project" value="TreeGrafter"/>
</dbReference>
<dbReference type="Gene3D" id="1.20.1530.20">
    <property type="match status" value="1"/>
</dbReference>
<feature type="domain" description="Cation/H+ exchanger transmembrane" evidence="12">
    <location>
        <begin position="47"/>
        <end position="405"/>
    </location>
</feature>
<organism evidence="14 15">
    <name type="scientific">Aristolochia fimbriata</name>
    <name type="common">White veined hardy Dutchman's pipe vine</name>
    <dbReference type="NCBI Taxonomy" id="158543"/>
    <lineage>
        <taxon>Eukaryota</taxon>
        <taxon>Viridiplantae</taxon>
        <taxon>Streptophyta</taxon>
        <taxon>Embryophyta</taxon>
        <taxon>Tracheophyta</taxon>
        <taxon>Spermatophyta</taxon>
        <taxon>Magnoliopsida</taxon>
        <taxon>Magnoliidae</taxon>
        <taxon>Piperales</taxon>
        <taxon>Aristolochiaceae</taxon>
        <taxon>Aristolochia</taxon>
    </lineage>
</organism>
<evidence type="ECO:0000259" key="13">
    <source>
        <dbReference type="Pfam" id="PF23256"/>
    </source>
</evidence>
<dbReference type="GO" id="GO:1902600">
    <property type="term" value="P:proton transmembrane transport"/>
    <property type="evidence" value="ECO:0007669"/>
    <property type="project" value="InterPro"/>
</dbReference>
<proteinExistence type="inferred from homology"/>
<dbReference type="InterPro" id="IPR006153">
    <property type="entry name" value="Cation/H_exchanger_TM"/>
</dbReference>
<evidence type="ECO:0000256" key="5">
    <source>
        <dbReference type="ARBA" id="ARBA00022958"/>
    </source>
</evidence>
<dbReference type="InterPro" id="IPR057291">
    <property type="entry name" value="CHX17_2nd"/>
</dbReference>
<dbReference type="AlphaFoldDB" id="A0AAV7FA73"/>
<evidence type="ECO:0000256" key="4">
    <source>
        <dbReference type="ARBA" id="ARBA00022692"/>
    </source>
</evidence>
<dbReference type="GO" id="GO:0012505">
    <property type="term" value="C:endomembrane system"/>
    <property type="evidence" value="ECO:0007669"/>
    <property type="project" value="TreeGrafter"/>
</dbReference>
<name>A0AAV7FA73_ARIFI</name>
<evidence type="ECO:0000313" key="15">
    <source>
        <dbReference type="Proteomes" id="UP000825729"/>
    </source>
</evidence>
<feature type="transmembrane region" description="Helical" evidence="11">
    <location>
        <begin position="384"/>
        <end position="410"/>
    </location>
</feature>
<dbReference type="PANTHER" id="PTHR32468">
    <property type="entry name" value="CATION/H + ANTIPORTER"/>
    <property type="match status" value="1"/>
</dbReference>
<accession>A0AAV7FA73</accession>
<evidence type="ECO:0000259" key="12">
    <source>
        <dbReference type="Pfam" id="PF00999"/>
    </source>
</evidence>